<keyword evidence="9 15" id="KW-0560">Oxidoreductase</keyword>
<dbReference type="PANTHER" id="PTHR22912:SF93">
    <property type="entry name" value="SOLUBLE PYRIDINE NUCLEOTIDE TRANSHYDROGENASE"/>
    <property type="match status" value="1"/>
</dbReference>
<evidence type="ECO:0000256" key="8">
    <source>
        <dbReference type="ARBA" id="ARBA00022857"/>
    </source>
</evidence>
<feature type="binding site" evidence="12">
    <location>
        <position position="309"/>
    </location>
    <ligand>
        <name>FAD</name>
        <dbReference type="ChEBI" id="CHEBI:57692"/>
    </ligand>
</feature>
<dbReference type="Proteomes" id="UP000696931">
    <property type="component" value="Unassembled WGS sequence"/>
</dbReference>
<evidence type="ECO:0000256" key="12">
    <source>
        <dbReference type="PIRSR" id="PIRSR000350-3"/>
    </source>
</evidence>
<evidence type="ECO:0000256" key="4">
    <source>
        <dbReference type="ARBA" id="ARBA00012772"/>
    </source>
</evidence>
<feature type="binding site" evidence="12">
    <location>
        <position position="115"/>
    </location>
    <ligand>
        <name>FAD</name>
        <dbReference type="ChEBI" id="CHEBI:57692"/>
    </ligand>
</feature>
<dbReference type="EMBL" id="JACRIW010000074">
    <property type="protein sequence ID" value="MBI5169870.1"/>
    <property type="molecule type" value="Genomic_DNA"/>
</dbReference>
<dbReference type="InterPro" id="IPR023753">
    <property type="entry name" value="FAD/NAD-binding_dom"/>
</dbReference>
<dbReference type="Pfam" id="PF02852">
    <property type="entry name" value="Pyr_redox_dim"/>
    <property type="match status" value="1"/>
</dbReference>
<dbReference type="NCBIfam" id="NF003585">
    <property type="entry name" value="PRK05249.1"/>
    <property type="match status" value="1"/>
</dbReference>
<feature type="binding site" evidence="12">
    <location>
        <begin position="180"/>
        <end position="187"/>
    </location>
    <ligand>
        <name>NAD(+)</name>
        <dbReference type="ChEBI" id="CHEBI:57540"/>
    </ligand>
</feature>
<dbReference type="PRINTS" id="PR00411">
    <property type="entry name" value="PNDRDTASEI"/>
</dbReference>
<dbReference type="GO" id="GO:0050660">
    <property type="term" value="F:flavin adenine dinucleotide binding"/>
    <property type="evidence" value="ECO:0007669"/>
    <property type="project" value="TreeGrafter"/>
</dbReference>
<evidence type="ECO:0000256" key="3">
    <source>
        <dbReference type="ARBA" id="ARBA00007532"/>
    </source>
</evidence>
<evidence type="ECO:0000256" key="6">
    <source>
        <dbReference type="ARBA" id="ARBA00022630"/>
    </source>
</evidence>
<feature type="binding site" evidence="12">
    <location>
        <position position="51"/>
    </location>
    <ligand>
        <name>FAD</name>
        <dbReference type="ChEBI" id="CHEBI:57692"/>
    </ligand>
</feature>
<evidence type="ECO:0000256" key="9">
    <source>
        <dbReference type="ARBA" id="ARBA00023002"/>
    </source>
</evidence>
<feature type="binding site" evidence="12">
    <location>
        <position position="268"/>
    </location>
    <ligand>
        <name>NAD(+)</name>
        <dbReference type="ChEBI" id="CHEBI:57540"/>
    </ligand>
</feature>
<dbReference type="InterPro" id="IPR016156">
    <property type="entry name" value="FAD/NAD-linked_Rdtase_dimer_sf"/>
</dbReference>
<comment type="cofactor">
    <cofactor evidence="12">
        <name>FAD</name>
        <dbReference type="ChEBI" id="CHEBI:57692"/>
    </cofactor>
    <text evidence="12">Binds 1 FAD per subunit.</text>
</comment>
<comment type="caution">
    <text evidence="15">The sequence shown here is derived from an EMBL/GenBank/DDBJ whole genome shotgun (WGS) entry which is preliminary data.</text>
</comment>
<reference evidence="15" key="1">
    <citation type="submission" date="2020-07" db="EMBL/GenBank/DDBJ databases">
        <title>Huge and variable diversity of episymbiotic CPR bacteria and DPANN archaea in groundwater ecosystems.</title>
        <authorList>
            <person name="He C.Y."/>
            <person name="Keren R."/>
            <person name="Whittaker M."/>
            <person name="Farag I.F."/>
            <person name="Doudna J."/>
            <person name="Cate J.H.D."/>
            <person name="Banfield J.F."/>
        </authorList>
    </citation>
    <scope>NUCLEOTIDE SEQUENCE</scope>
    <source>
        <strain evidence="15">NC_groundwater_1813_Pr3_B-0.1um_71_17</strain>
    </source>
</reference>
<evidence type="ECO:0000313" key="15">
    <source>
        <dbReference type="EMBL" id="MBI5169870.1"/>
    </source>
</evidence>
<dbReference type="InterPro" id="IPR050151">
    <property type="entry name" value="Class-I_Pyr_Nuc-Dis_Oxidored"/>
</dbReference>
<evidence type="ECO:0000256" key="7">
    <source>
        <dbReference type="ARBA" id="ARBA00022827"/>
    </source>
</evidence>
<keyword evidence="10 12" id="KW-0520">NAD</keyword>
<name>A0A933W2A3_UNCEI</name>
<comment type="function">
    <text evidence="1">Conversion of NADPH, generated by peripheral catabolic pathways, to NADH, which can enter the respiratory chain for energy generation.</text>
</comment>
<gene>
    <name evidence="15" type="primary">sthA</name>
    <name evidence="15" type="ORF">HZA61_10310</name>
</gene>
<comment type="similarity">
    <text evidence="3">Belongs to the class-I pyridine nucleotide-disulfide oxidoreductase family.</text>
</comment>
<organism evidence="15 16">
    <name type="scientific">Eiseniibacteriota bacterium</name>
    <dbReference type="NCBI Taxonomy" id="2212470"/>
    <lineage>
        <taxon>Bacteria</taxon>
        <taxon>Candidatus Eiseniibacteriota</taxon>
    </lineage>
</organism>
<keyword evidence="8" id="KW-0521">NADP</keyword>
<dbReference type="Pfam" id="PF07992">
    <property type="entry name" value="Pyr_redox_2"/>
    <property type="match status" value="1"/>
</dbReference>
<keyword evidence="6" id="KW-0285">Flavoprotein</keyword>
<dbReference type="SUPFAM" id="SSF55424">
    <property type="entry name" value="FAD/NAD-linked reductases, dimerisation (C-terminal) domain"/>
    <property type="match status" value="1"/>
</dbReference>
<keyword evidence="12" id="KW-0547">Nucleotide-binding</keyword>
<evidence type="ECO:0000256" key="10">
    <source>
        <dbReference type="ARBA" id="ARBA00023027"/>
    </source>
</evidence>
<dbReference type="FunFam" id="3.30.390.30:FF:000001">
    <property type="entry name" value="Dihydrolipoyl dehydrogenase"/>
    <property type="match status" value="1"/>
</dbReference>
<dbReference type="Gene3D" id="3.30.390.30">
    <property type="match status" value="1"/>
</dbReference>
<evidence type="ECO:0000259" key="14">
    <source>
        <dbReference type="Pfam" id="PF07992"/>
    </source>
</evidence>
<sequence length="481" mass="52413">MESFDLVVIGSGPGGQRCAVQAAKLGKKVALIERRHEMGGVCINTGTIPSKTMKEAVLDLSGMRQRRLYGEEFAPRRRPTAAELLARVHEVSKAERDIIQQQLKRNGIHMLSGNGRFAAPHTIQVEDGDEITTLQAANVAIAVGTVPGLPSGIEVDHEVVLTSDDLLRIPKLPRQMMVVGAGIIGLEYGSMLAALGVEVTLLDMRTQLLEMVDREVVDAFAFHAREMGLTFRLGEQVESIQTTPNRQAVITMKSGKRTVAECVLVSAGRQGATDGLQLEKAGLEADSRGRVAVNEHFQTKMPHIYAVGDVVGFPSLASTSAEQGRHAACHMFQVETRHMPTLYPFGIYAIPEISWVGQTEAELTQAGVPYETGVARYKEIARGHILGDQNGMLKIIFHIDTKKILGVWCMGTQATELVHIGQAVMALDGSLDYFVNNVFNYPTLAECYKVAALNGFNKLRALGDASQYTQHSVDIEERKAA</sequence>
<evidence type="ECO:0000256" key="1">
    <source>
        <dbReference type="ARBA" id="ARBA00002842"/>
    </source>
</evidence>
<feature type="domain" description="FAD/NAD(P)-binding" evidence="14">
    <location>
        <begin position="4"/>
        <end position="324"/>
    </location>
</feature>
<dbReference type="GO" id="GO:0005829">
    <property type="term" value="C:cytosol"/>
    <property type="evidence" value="ECO:0007669"/>
    <property type="project" value="TreeGrafter"/>
</dbReference>
<dbReference type="GO" id="GO:0004148">
    <property type="term" value="F:dihydrolipoyl dehydrogenase (NADH) activity"/>
    <property type="evidence" value="ECO:0007669"/>
    <property type="project" value="TreeGrafter"/>
</dbReference>
<dbReference type="InterPro" id="IPR036188">
    <property type="entry name" value="FAD/NAD-bd_sf"/>
</dbReference>
<feature type="domain" description="Pyridine nucleotide-disulphide oxidoreductase dimerisation" evidence="13">
    <location>
        <begin position="344"/>
        <end position="451"/>
    </location>
</feature>
<accession>A0A933W2A3</accession>
<evidence type="ECO:0000256" key="2">
    <source>
        <dbReference type="ARBA" id="ARBA00004496"/>
    </source>
</evidence>
<protein>
    <recommendedName>
        <fullName evidence="4">NAD(P)(+) transhydrogenase (Si-specific)</fullName>
        <ecNumber evidence="4">1.6.1.1</ecNumber>
    </recommendedName>
    <alternativeName>
        <fullName evidence="11">NAD(P)(+) transhydrogenase [B-specific]</fullName>
    </alternativeName>
</protein>
<dbReference type="SUPFAM" id="SSF51905">
    <property type="entry name" value="FAD/NAD(P)-binding domain"/>
    <property type="match status" value="1"/>
</dbReference>
<evidence type="ECO:0000259" key="13">
    <source>
        <dbReference type="Pfam" id="PF02852"/>
    </source>
</evidence>
<dbReference type="EC" id="1.6.1.1" evidence="4"/>
<dbReference type="InterPro" id="IPR001100">
    <property type="entry name" value="Pyr_nuc-diS_OxRdtase"/>
</dbReference>
<dbReference type="GO" id="GO:0003957">
    <property type="term" value="F:NAD(P)+ transhydrogenase (Si-specific) activity"/>
    <property type="evidence" value="ECO:0007669"/>
    <property type="project" value="UniProtKB-EC"/>
</dbReference>
<dbReference type="Gene3D" id="3.50.50.60">
    <property type="entry name" value="FAD/NAD(P)-binding domain"/>
    <property type="match status" value="2"/>
</dbReference>
<dbReference type="PRINTS" id="PR00368">
    <property type="entry name" value="FADPNR"/>
</dbReference>
<keyword evidence="5" id="KW-0963">Cytoplasm</keyword>
<dbReference type="PANTHER" id="PTHR22912">
    <property type="entry name" value="DISULFIDE OXIDOREDUCTASE"/>
    <property type="match status" value="1"/>
</dbReference>
<keyword evidence="7 12" id="KW-0274">FAD</keyword>
<dbReference type="InterPro" id="IPR004099">
    <property type="entry name" value="Pyr_nucl-diS_OxRdtase_dimer"/>
</dbReference>
<evidence type="ECO:0000256" key="5">
    <source>
        <dbReference type="ARBA" id="ARBA00022490"/>
    </source>
</evidence>
<dbReference type="AlphaFoldDB" id="A0A933W2A3"/>
<evidence type="ECO:0000313" key="16">
    <source>
        <dbReference type="Proteomes" id="UP000696931"/>
    </source>
</evidence>
<dbReference type="PIRSF" id="PIRSF000350">
    <property type="entry name" value="Mercury_reductase_MerA"/>
    <property type="match status" value="1"/>
</dbReference>
<evidence type="ECO:0000256" key="11">
    <source>
        <dbReference type="ARBA" id="ARBA00031183"/>
    </source>
</evidence>
<proteinExistence type="inferred from homology"/>
<dbReference type="GO" id="GO:0006103">
    <property type="term" value="P:2-oxoglutarate metabolic process"/>
    <property type="evidence" value="ECO:0007669"/>
    <property type="project" value="TreeGrafter"/>
</dbReference>
<comment type="subcellular location">
    <subcellularLocation>
        <location evidence="2">Cytoplasm</location>
    </subcellularLocation>
</comment>